<organism evidence="8 11">
    <name type="scientific">Faecalibacterium prausnitzii</name>
    <dbReference type="NCBI Taxonomy" id="853"/>
    <lineage>
        <taxon>Bacteria</taxon>
        <taxon>Bacillati</taxon>
        <taxon>Bacillota</taxon>
        <taxon>Clostridia</taxon>
        <taxon>Eubacteriales</taxon>
        <taxon>Oscillospiraceae</taxon>
        <taxon>Faecalibacterium</taxon>
    </lineage>
</organism>
<comment type="caution">
    <text evidence="8">The sequence shown here is derived from an EMBL/GenBank/DDBJ whole genome shotgun (WGS) entry which is preliminary data.</text>
</comment>
<evidence type="ECO:0000313" key="11">
    <source>
        <dbReference type="Proteomes" id="UP000251634"/>
    </source>
</evidence>
<evidence type="ECO:0000313" key="9">
    <source>
        <dbReference type="EMBL" id="RAW59332.1"/>
    </source>
</evidence>
<evidence type="ECO:0000256" key="1">
    <source>
        <dbReference type="ARBA" id="ARBA00004651"/>
    </source>
</evidence>
<feature type="transmembrane region" description="Helical" evidence="7">
    <location>
        <begin position="44"/>
        <end position="70"/>
    </location>
</feature>
<evidence type="ECO:0000256" key="3">
    <source>
        <dbReference type="ARBA" id="ARBA00022692"/>
    </source>
</evidence>
<dbReference type="InterPro" id="IPR005598">
    <property type="entry name" value="ATP_synth_I"/>
</dbReference>
<dbReference type="Proteomes" id="UP000250583">
    <property type="component" value="Unassembled WGS sequence"/>
</dbReference>
<evidence type="ECO:0000313" key="8">
    <source>
        <dbReference type="EMBL" id="RAW49944.1"/>
    </source>
</evidence>
<dbReference type="EMBL" id="PRKZ01000004">
    <property type="protein sequence ID" value="RAW49944.1"/>
    <property type="molecule type" value="Genomic_DNA"/>
</dbReference>
<feature type="region of interest" description="Disordered" evidence="6">
    <location>
        <begin position="144"/>
        <end position="166"/>
    </location>
</feature>
<evidence type="ECO:0000256" key="2">
    <source>
        <dbReference type="ARBA" id="ARBA00022475"/>
    </source>
</evidence>
<accession>A0A1Q6QH61</accession>
<dbReference type="OrthoDB" id="1957563at2"/>
<evidence type="ECO:0000256" key="7">
    <source>
        <dbReference type="SAM" id="Phobius"/>
    </source>
</evidence>
<reference evidence="10 11" key="1">
    <citation type="submission" date="2018-02" db="EMBL/GenBank/DDBJ databases">
        <title>Complete genome sequencing of Faecalibacterium prausnitzii strains isolated from the human gut.</title>
        <authorList>
            <person name="Fitzgerald B.C."/>
            <person name="Shkoporov A.N."/>
            <person name="Ross P.R."/>
            <person name="Hill C."/>
        </authorList>
    </citation>
    <scope>NUCLEOTIDE SEQUENCE [LARGE SCALE GENOMIC DNA]</scope>
    <source>
        <strain evidence="9 10">APC923/61-1</strain>
        <strain evidence="8 11">APC942/8-14-2</strain>
    </source>
</reference>
<feature type="transmembrane region" description="Helical" evidence="7">
    <location>
        <begin position="12"/>
        <end position="32"/>
    </location>
</feature>
<protein>
    <submittedName>
        <fullName evidence="8">ATP synthase subunit I</fullName>
    </submittedName>
</protein>
<dbReference type="Proteomes" id="UP000251634">
    <property type="component" value="Unassembled WGS sequence"/>
</dbReference>
<feature type="transmembrane region" description="Helical" evidence="7">
    <location>
        <begin position="91"/>
        <end position="117"/>
    </location>
</feature>
<comment type="subcellular location">
    <subcellularLocation>
        <location evidence="1">Cell membrane</location>
        <topology evidence="1">Multi-pass membrane protein</topology>
    </subcellularLocation>
</comment>
<dbReference type="RefSeq" id="WP_112115486.1">
    <property type="nucleotide sequence ID" value="NZ_DAWEON010000003.1"/>
</dbReference>
<evidence type="ECO:0000313" key="10">
    <source>
        <dbReference type="Proteomes" id="UP000250583"/>
    </source>
</evidence>
<gene>
    <name evidence="9" type="ORF">C4N22_06265</name>
    <name evidence="8" type="ORF">C4N25_07075</name>
</gene>
<evidence type="ECO:0000256" key="6">
    <source>
        <dbReference type="SAM" id="MobiDB-lite"/>
    </source>
</evidence>
<proteinExistence type="predicted"/>
<keyword evidence="2" id="KW-1003">Cell membrane</keyword>
<evidence type="ECO:0000256" key="5">
    <source>
        <dbReference type="ARBA" id="ARBA00023136"/>
    </source>
</evidence>
<dbReference type="GO" id="GO:0005886">
    <property type="term" value="C:plasma membrane"/>
    <property type="evidence" value="ECO:0007669"/>
    <property type="project" value="UniProtKB-SubCell"/>
</dbReference>
<keyword evidence="3 7" id="KW-0812">Transmembrane</keyword>
<dbReference type="Pfam" id="PF03899">
    <property type="entry name" value="ATP-synt_I"/>
    <property type="match status" value="1"/>
</dbReference>
<keyword evidence="5 7" id="KW-0472">Membrane</keyword>
<evidence type="ECO:0000256" key="4">
    <source>
        <dbReference type="ARBA" id="ARBA00022989"/>
    </source>
</evidence>
<name>A0A1Q6QH61_9FIRM</name>
<sequence>MKLEPESKKELGRIAGGTAICTAAMWVVFAALHTVGWARFDSSVILGSLVGALVAIGNFAGICLVVQKIIDEQDEKRRKAKLQLSYNGRMLLQAVWVVVAIAAPCFQAFASILPLFFPRITIYYLQITGKYKPLKTQQEHVDISVEDDPAPAAAPAADPADKGGET</sequence>
<dbReference type="EMBL" id="PRLE01000003">
    <property type="protein sequence ID" value="RAW59332.1"/>
    <property type="molecule type" value="Genomic_DNA"/>
</dbReference>
<dbReference type="AlphaFoldDB" id="A0A1Q6QH61"/>
<keyword evidence="4 7" id="KW-1133">Transmembrane helix</keyword>